<comment type="similarity">
    <text evidence="1">Belongs to the histone deacetylase family.</text>
</comment>
<keyword evidence="2" id="KW-0378">Hydrolase</keyword>
<sequence length="303" mass="33995">MMKLPFVYHASYSQLALPPMHRFPTAKYQQLFEHAIQGGLVCPSMHYQAEKIDLELIKAVHDPNYVNAFINGTIEPKAIRRIGFPWSQRLVDRTLYAVNGTLLTCKLALEHQIAVHFTGGYHHAHRDFGSGFCIFNDLVIAANHLITTEQLDTVLIFDCDVHQGDGTATLCQNQPNIISCSVHCKQNFPSRKPLSDYDIELDKGCDDNEYLSHIGSILSYLIQLHRPDMIIYDAGVDIHEDDDLGYLNISTQGIFERDKLVLSIAKQQNIPIAAVIGGGYSRQAAALTQRHSQLLIAANQVWV</sequence>
<organism evidence="4 5">
    <name type="scientific">Shewanella aestuarii</name>
    <dbReference type="NCBI Taxonomy" id="1028752"/>
    <lineage>
        <taxon>Bacteria</taxon>
        <taxon>Pseudomonadati</taxon>
        <taxon>Pseudomonadota</taxon>
        <taxon>Gammaproteobacteria</taxon>
        <taxon>Alteromonadales</taxon>
        <taxon>Shewanellaceae</taxon>
        <taxon>Shewanella</taxon>
    </lineage>
</organism>
<dbReference type="Proteomes" id="UP001203212">
    <property type="component" value="Unassembled WGS sequence"/>
</dbReference>
<dbReference type="InterPro" id="IPR037138">
    <property type="entry name" value="His_deacetylse_dom_sf"/>
</dbReference>
<dbReference type="InterPro" id="IPR023696">
    <property type="entry name" value="Ureohydrolase_dom_sf"/>
</dbReference>
<keyword evidence="5" id="KW-1185">Reference proteome</keyword>
<dbReference type="InterPro" id="IPR000286">
    <property type="entry name" value="HDACs"/>
</dbReference>
<dbReference type="Pfam" id="PF00850">
    <property type="entry name" value="Hist_deacetyl"/>
    <property type="match status" value="1"/>
</dbReference>
<dbReference type="PANTHER" id="PTHR10625:SF19">
    <property type="entry name" value="HISTONE DEACETYLASE 12"/>
    <property type="match status" value="1"/>
</dbReference>
<dbReference type="Gene3D" id="3.40.800.20">
    <property type="entry name" value="Histone deacetylase domain"/>
    <property type="match status" value="1"/>
</dbReference>
<dbReference type="CDD" id="cd09993">
    <property type="entry name" value="HDAC_classIV"/>
    <property type="match status" value="1"/>
</dbReference>
<evidence type="ECO:0000256" key="2">
    <source>
        <dbReference type="ARBA" id="ARBA00022801"/>
    </source>
</evidence>
<dbReference type="InterPro" id="IPR044150">
    <property type="entry name" value="HDAC_classIV"/>
</dbReference>
<dbReference type="SUPFAM" id="SSF52768">
    <property type="entry name" value="Arginase/deacetylase"/>
    <property type="match status" value="1"/>
</dbReference>
<name>A0ABT0L3A6_9GAMM</name>
<dbReference type="PANTHER" id="PTHR10625">
    <property type="entry name" value="HISTONE DEACETYLASE HDAC1-RELATED"/>
    <property type="match status" value="1"/>
</dbReference>
<evidence type="ECO:0000313" key="4">
    <source>
        <dbReference type="EMBL" id="MCL1118188.1"/>
    </source>
</evidence>
<dbReference type="RefSeq" id="WP_188842947.1">
    <property type="nucleotide sequence ID" value="NZ_BMOT01000010.1"/>
</dbReference>
<evidence type="ECO:0000313" key="5">
    <source>
        <dbReference type="Proteomes" id="UP001203212"/>
    </source>
</evidence>
<proteinExistence type="inferred from homology"/>
<dbReference type="InterPro" id="IPR023801">
    <property type="entry name" value="His_deacetylse_dom"/>
</dbReference>
<evidence type="ECO:0000259" key="3">
    <source>
        <dbReference type="Pfam" id="PF00850"/>
    </source>
</evidence>
<dbReference type="PRINTS" id="PR01270">
    <property type="entry name" value="HDASUPER"/>
</dbReference>
<gene>
    <name evidence="4" type="ORF">L2689_13175</name>
</gene>
<reference evidence="4 5" key="1">
    <citation type="submission" date="2022-01" db="EMBL/GenBank/DDBJ databases">
        <title>Whole genome-based taxonomy of the Shewanellaceae.</title>
        <authorList>
            <person name="Martin-Rodriguez A.J."/>
        </authorList>
    </citation>
    <scope>NUCLEOTIDE SEQUENCE [LARGE SCALE GENOMIC DNA]</scope>
    <source>
        <strain evidence="4 5">JCM 17801</strain>
    </source>
</reference>
<evidence type="ECO:0000256" key="1">
    <source>
        <dbReference type="ARBA" id="ARBA00005947"/>
    </source>
</evidence>
<comment type="caution">
    <text evidence="4">The sequence shown here is derived from an EMBL/GenBank/DDBJ whole genome shotgun (WGS) entry which is preliminary data.</text>
</comment>
<dbReference type="EMBL" id="JAKILK010000007">
    <property type="protein sequence ID" value="MCL1118188.1"/>
    <property type="molecule type" value="Genomic_DNA"/>
</dbReference>
<accession>A0ABT0L3A6</accession>
<feature type="domain" description="Histone deacetylase" evidence="3">
    <location>
        <begin position="21"/>
        <end position="286"/>
    </location>
</feature>
<protein>
    <submittedName>
        <fullName evidence="4">Histone deacetylase</fullName>
    </submittedName>
</protein>